<reference evidence="2" key="1">
    <citation type="submission" date="2020-04" db="EMBL/GenBank/DDBJ databases">
        <title>Analysis of mating type loci in Filobasidium floriforme.</title>
        <authorList>
            <person name="Nowrousian M."/>
        </authorList>
    </citation>
    <scope>NUCLEOTIDE SEQUENCE</scope>
    <source>
        <strain evidence="2">CBS 6242</strain>
    </source>
</reference>
<evidence type="ECO:0000313" key="3">
    <source>
        <dbReference type="Proteomes" id="UP000812966"/>
    </source>
</evidence>
<gene>
    <name evidence="2" type="ORF">FFLO_06033</name>
</gene>
<sequence length="208" mass="23046">MEQSSTTPRDGSINQSFFDMSVNTFLESLSRLLYGTSDEGSGDGASISQGEPHGSGFDASSKSAANESKGNQNIAREQEHPAELNATFATSPVILRLVEAYRKEQKPCYISDTLRLRVFGNLCRYKNACQLKGRPQLPYLDLQILTEAWVAVTLPLSQEAFELFCEELLKCQADLDPKDRDLIRKGLQQFCETSRQTGQTAEVNADVP</sequence>
<dbReference type="Proteomes" id="UP000812966">
    <property type="component" value="Unassembled WGS sequence"/>
</dbReference>
<comment type="caution">
    <text evidence="2">The sequence shown here is derived from an EMBL/GenBank/DDBJ whole genome shotgun (WGS) entry which is preliminary data.</text>
</comment>
<proteinExistence type="predicted"/>
<evidence type="ECO:0000256" key="1">
    <source>
        <dbReference type="SAM" id="MobiDB-lite"/>
    </source>
</evidence>
<dbReference type="AlphaFoldDB" id="A0A8K0JHI9"/>
<feature type="region of interest" description="Disordered" evidence="1">
    <location>
        <begin position="37"/>
        <end position="73"/>
    </location>
</feature>
<feature type="compositionally biased region" description="Polar residues" evidence="1">
    <location>
        <begin position="58"/>
        <end position="73"/>
    </location>
</feature>
<accession>A0A8K0JHI9</accession>
<keyword evidence="3" id="KW-1185">Reference proteome</keyword>
<organism evidence="2 3">
    <name type="scientific">Filobasidium floriforme</name>
    <dbReference type="NCBI Taxonomy" id="5210"/>
    <lineage>
        <taxon>Eukaryota</taxon>
        <taxon>Fungi</taxon>
        <taxon>Dikarya</taxon>
        <taxon>Basidiomycota</taxon>
        <taxon>Agaricomycotina</taxon>
        <taxon>Tremellomycetes</taxon>
        <taxon>Filobasidiales</taxon>
        <taxon>Filobasidiaceae</taxon>
        <taxon>Filobasidium</taxon>
    </lineage>
</organism>
<protein>
    <submittedName>
        <fullName evidence="2">Uncharacterized protein</fullName>
    </submittedName>
</protein>
<dbReference type="EMBL" id="JABELV010000174">
    <property type="protein sequence ID" value="KAG7528640.1"/>
    <property type="molecule type" value="Genomic_DNA"/>
</dbReference>
<evidence type="ECO:0000313" key="2">
    <source>
        <dbReference type="EMBL" id="KAG7528640.1"/>
    </source>
</evidence>
<name>A0A8K0JHI9_9TREE</name>